<dbReference type="PANTHER" id="PTHR36536">
    <property type="entry name" value="UPF0111 PROTEIN HI_1603"/>
    <property type="match status" value="1"/>
</dbReference>
<name>A0A7C4VSJ1_9BACT</name>
<dbReference type="InterPro" id="IPR002727">
    <property type="entry name" value="DUF47"/>
</dbReference>
<evidence type="ECO:0000313" key="2">
    <source>
        <dbReference type="EMBL" id="HGU39705.1"/>
    </source>
</evidence>
<dbReference type="EMBL" id="DSZY01000005">
    <property type="protein sequence ID" value="HGU39705.1"/>
    <property type="molecule type" value="Genomic_DNA"/>
</dbReference>
<organism evidence="2">
    <name type="scientific">Fervidobacterium thailandense</name>
    <dbReference type="NCBI Taxonomy" id="1008305"/>
    <lineage>
        <taxon>Bacteria</taxon>
        <taxon>Thermotogati</taxon>
        <taxon>Thermotogota</taxon>
        <taxon>Thermotogae</taxon>
        <taxon>Thermotogales</taxon>
        <taxon>Fervidobacteriaceae</taxon>
        <taxon>Fervidobacterium</taxon>
    </lineage>
</organism>
<proteinExistence type="inferred from homology"/>
<sequence length="215" mass="24809">MSFSFAKKEREVIKNLIELTKKSIEAPQTLREFFECYFDGGCEGLGGLFDRVKEVERSADELRRGIISEIYKGLFLPDIREVIHSLTESIDKVINKCESVSKIIKLQKPMIPVQFRTGIISQIECVINASIAFSKSVELLFENVDEVHHYVLEVERYEHEEDLIENQLLEEIFKMDLPLAEKLQLKELVINIGDIVDRTEDASDILEVLLLKLSY</sequence>
<accession>A0A7C4VSJ1</accession>
<comment type="similarity">
    <text evidence="1">Belongs to the UPF0111 family.</text>
</comment>
<evidence type="ECO:0000256" key="1">
    <source>
        <dbReference type="ARBA" id="ARBA00008591"/>
    </source>
</evidence>
<dbReference type="Pfam" id="PF01865">
    <property type="entry name" value="PhoU_div"/>
    <property type="match status" value="1"/>
</dbReference>
<reference evidence="2" key="1">
    <citation type="journal article" date="2020" name="mSystems">
        <title>Genome- and Community-Level Interaction Insights into Carbon Utilization and Element Cycling Functions of Hydrothermarchaeota in Hydrothermal Sediment.</title>
        <authorList>
            <person name="Zhou Z."/>
            <person name="Liu Y."/>
            <person name="Xu W."/>
            <person name="Pan J."/>
            <person name="Luo Z.H."/>
            <person name="Li M."/>
        </authorList>
    </citation>
    <scope>NUCLEOTIDE SEQUENCE [LARGE SCALE GENOMIC DNA]</scope>
    <source>
        <strain evidence="2">SpSt-609</strain>
    </source>
</reference>
<protein>
    <submittedName>
        <fullName evidence="2">DUF47 domain-containing protein</fullName>
    </submittedName>
</protein>
<gene>
    <name evidence="2" type="ORF">ENT77_00665</name>
</gene>
<comment type="caution">
    <text evidence="2">The sequence shown here is derived from an EMBL/GenBank/DDBJ whole genome shotgun (WGS) entry which is preliminary data.</text>
</comment>
<dbReference type="AlphaFoldDB" id="A0A7C4VSJ1"/>
<dbReference type="Gene3D" id="1.20.58.220">
    <property type="entry name" value="Phosphate transport system protein phou homolog 2, domain 2"/>
    <property type="match status" value="1"/>
</dbReference>
<dbReference type="PANTHER" id="PTHR36536:SF3">
    <property type="entry name" value="UPF0111 PROTEIN HI_1603"/>
    <property type="match status" value="1"/>
</dbReference>
<dbReference type="InterPro" id="IPR038078">
    <property type="entry name" value="PhoU-like_sf"/>
</dbReference>
<dbReference type="InterPro" id="IPR018445">
    <property type="entry name" value="Put_Phosphate_transp_reg"/>
</dbReference>